<gene>
    <name evidence="7" type="ORF">ACFPJ5_12195</name>
</gene>
<evidence type="ECO:0000256" key="2">
    <source>
        <dbReference type="ARBA" id="ARBA00008130"/>
    </source>
</evidence>
<dbReference type="InterPro" id="IPR001425">
    <property type="entry name" value="Arc/bac/fun_rhodopsins"/>
</dbReference>
<keyword evidence="5 6" id="KW-0472">Membrane</keyword>
<dbReference type="SUPFAM" id="SSF81321">
    <property type="entry name" value="Family A G protein-coupled receptor-like"/>
    <property type="match status" value="1"/>
</dbReference>
<dbReference type="Gene3D" id="4.10.290.10">
    <property type="entry name" value="Bacteriorhodopsin Fragment"/>
    <property type="match status" value="1"/>
</dbReference>
<name>A0ABD5RCH9_9EURY</name>
<comment type="caution">
    <text evidence="7">The sequence shown here is derived from an EMBL/GenBank/DDBJ whole genome shotgun (WGS) entry which is preliminary data.</text>
</comment>
<keyword evidence="4 6" id="KW-1133">Transmembrane helix</keyword>
<proteinExistence type="inferred from homology"/>
<feature type="transmembrane region" description="Helical" evidence="6">
    <location>
        <begin position="6"/>
        <end position="23"/>
    </location>
</feature>
<dbReference type="Pfam" id="PF01036">
    <property type="entry name" value="Bac_rhodopsin"/>
    <property type="match status" value="1"/>
</dbReference>
<feature type="transmembrane region" description="Helical" evidence="6">
    <location>
        <begin position="83"/>
        <end position="105"/>
    </location>
</feature>
<protein>
    <submittedName>
        <fullName evidence="7">Bacteriorhodopsin</fullName>
    </submittedName>
</protein>
<dbReference type="RefSeq" id="WP_227229940.1">
    <property type="nucleotide sequence ID" value="NZ_JAJCVJ010000002.1"/>
</dbReference>
<evidence type="ECO:0000313" key="7">
    <source>
        <dbReference type="EMBL" id="MFC5367695.1"/>
    </source>
</evidence>
<dbReference type="Proteomes" id="UP001596201">
    <property type="component" value="Unassembled WGS sequence"/>
</dbReference>
<dbReference type="AlphaFoldDB" id="A0ABD5RCH9"/>
<evidence type="ECO:0000256" key="4">
    <source>
        <dbReference type="ARBA" id="ARBA00022989"/>
    </source>
</evidence>
<feature type="transmembrane region" description="Helical" evidence="6">
    <location>
        <begin position="53"/>
        <end position="71"/>
    </location>
</feature>
<dbReference type="GO" id="GO:0016020">
    <property type="term" value="C:membrane"/>
    <property type="evidence" value="ECO:0007669"/>
    <property type="project" value="UniProtKB-SubCell"/>
</dbReference>
<evidence type="ECO:0000256" key="6">
    <source>
        <dbReference type="SAM" id="Phobius"/>
    </source>
</evidence>
<evidence type="ECO:0000256" key="5">
    <source>
        <dbReference type="ARBA" id="ARBA00023136"/>
    </source>
</evidence>
<keyword evidence="8" id="KW-1185">Reference proteome</keyword>
<keyword evidence="3 6" id="KW-0812">Transmembrane</keyword>
<comment type="similarity">
    <text evidence="2">Belongs to the archaeal/bacterial/fungal opsin family.</text>
</comment>
<sequence length="106" mass="11012">MTLHLWLGFVGMVLGAGAVALRARDRTGRARDPALLGLVVRVTAEATARGRRVRNAVLGVWLLYPVVWLLGPEGFALVPGLPAAVAAVGLDLVLKPGVGIVLAGLE</sequence>
<reference evidence="7 8" key="1">
    <citation type="journal article" date="2019" name="Int. J. Syst. Evol. Microbiol.">
        <title>The Global Catalogue of Microorganisms (GCM) 10K type strain sequencing project: providing services to taxonomists for standard genome sequencing and annotation.</title>
        <authorList>
            <consortium name="The Broad Institute Genomics Platform"/>
            <consortium name="The Broad Institute Genome Sequencing Center for Infectious Disease"/>
            <person name="Wu L."/>
            <person name="Ma J."/>
        </authorList>
    </citation>
    <scope>NUCLEOTIDE SEQUENCE [LARGE SCALE GENOMIC DNA]</scope>
    <source>
        <strain evidence="7 8">CGMCC 1.12237</strain>
    </source>
</reference>
<evidence type="ECO:0000256" key="1">
    <source>
        <dbReference type="ARBA" id="ARBA00004141"/>
    </source>
</evidence>
<organism evidence="7 8">
    <name type="scientific">Salinirubrum litoreum</name>
    <dbReference type="NCBI Taxonomy" id="1126234"/>
    <lineage>
        <taxon>Archaea</taxon>
        <taxon>Methanobacteriati</taxon>
        <taxon>Methanobacteriota</taxon>
        <taxon>Stenosarchaea group</taxon>
        <taxon>Halobacteria</taxon>
        <taxon>Halobacteriales</taxon>
        <taxon>Haloferacaceae</taxon>
        <taxon>Salinirubrum</taxon>
    </lineage>
</organism>
<accession>A0ABD5RCH9</accession>
<comment type="subcellular location">
    <subcellularLocation>
        <location evidence="1">Membrane</location>
        <topology evidence="1">Multi-pass membrane protein</topology>
    </subcellularLocation>
</comment>
<evidence type="ECO:0000256" key="3">
    <source>
        <dbReference type="ARBA" id="ARBA00022692"/>
    </source>
</evidence>
<evidence type="ECO:0000313" key="8">
    <source>
        <dbReference type="Proteomes" id="UP001596201"/>
    </source>
</evidence>
<dbReference type="EMBL" id="JBHSKX010000002">
    <property type="protein sequence ID" value="MFC5367695.1"/>
    <property type="molecule type" value="Genomic_DNA"/>
</dbReference>